<protein>
    <submittedName>
        <fullName evidence="1">Uncharacterized protein</fullName>
    </submittedName>
</protein>
<proteinExistence type="predicted"/>
<evidence type="ECO:0000313" key="1">
    <source>
        <dbReference type="EMBL" id="KWK79520.1"/>
    </source>
</evidence>
<dbReference type="EMBL" id="LPLU01000048">
    <property type="protein sequence ID" value="KWK79520.1"/>
    <property type="molecule type" value="Genomic_DNA"/>
</dbReference>
<dbReference type="AlphaFoldDB" id="A0A108CRP3"/>
<accession>A0A108CRP3</accession>
<comment type="caution">
    <text evidence="1">The sequence shown here is derived from an EMBL/GenBank/DDBJ whole genome shotgun (WGS) entry which is preliminary data.</text>
</comment>
<name>A0A108CRP3_9BURK</name>
<reference evidence="1 2" key="1">
    <citation type="submission" date="2015-11" db="EMBL/GenBank/DDBJ databases">
        <title>Expanding the genomic diversity of Burkholderia species for the development of highly accurate diagnostics.</title>
        <authorList>
            <person name="Sahl J."/>
            <person name="Keim P."/>
            <person name="Wagner D."/>
        </authorList>
    </citation>
    <scope>NUCLEOTIDE SEQUENCE [LARGE SCALE GENOMIC DNA]</scope>
    <source>
        <strain evidence="1 2">MSMB782WGS</strain>
    </source>
</reference>
<gene>
    <name evidence="1" type="ORF">WM16_08250</name>
</gene>
<organism evidence="1 2">
    <name type="scientific">Burkholderia ubonensis</name>
    <dbReference type="NCBI Taxonomy" id="101571"/>
    <lineage>
        <taxon>Bacteria</taxon>
        <taxon>Pseudomonadati</taxon>
        <taxon>Pseudomonadota</taxon>
        <taxon>Betaproteobacteria</taxon>
        <taxon>Burkholderiales</taxon>
        <taxon>Burkholderiaceae</taxon>
        <taxon>Burkholderia</taxon>
        <taxon>Burkholderia cepacia complex</taxon>
    </lineage>
</organism>
<evidence type="ECO:0000313" key="2">
    <source>
        <dbReference type="Proteomes" id="UP000065504"/>
    </source>
</evidence>
<sequence>MNEHVALLTRESHCACFRRVAPCRAYVERLKAAGRDVGLTEYPGVRHVFDGRAFNPQLTLPKAQTLCHCRLAENDLGQVINADTRQPFRHADACVERGATIGYDEKATADARKAVAAFVAETLKPAR</sequence>
<dbReference type="Proteomes" id="UP000065504">
    <property type="component" value="Unassembled WGS sequence"/>
</dbReference>